<name>A0AAN8YGW7_SOLBU</name>
<sequence length="14" mass="1882">MEEEEYYLTWRGLY</sequence>
<dbReference type="Proteomes" id="UP001371456">
    <property type="component" value="Unassembled WGS sequence"/>
</dbReference>
<proteinExistence type="predicted"/>
<evidence type="ECO:0000313" key="1">
    <source>
        <dbReference type="EMBL" id="KAK6791501.1"/>
    </source>
</evidence>
<comment type="caution">
    <text evidence="1">The sequence shown here is derived from an EMBL/GenBank/DDBJ whole genome shotgun (WGS) entry which is preliminary data.</text>
</comment>
<evidence type="ECO:0000313" key="2">
    <source>
        <dbReference type="Proteomes" id="UP001371456"/>
    </source>
</evidence>
<keyword evidence="2" id="KW-1185">Reference proteome</keyword>
<protein>
    <submittedName>
        <fullName evidence="1">Uncharacterized protein</fullName>
    </submittedName>
</protein>
<gene>
    <name evidence="1" type="ORF">RDI58_010582</name>
</gene>
<accession>A0AAN8YGW7</accession>
<organism evidence="1 2">
    <name type="scientific">Solanum bulbocastanum</name>
    <name type="common">Wild potato</name>
    <dbReference type="NCBI Taxonomy" id="147425"/>
    <lineage>
        <taxon>Eukaryota</taxon>
        <taxon>Viridiplantae</taxon>
        <taxon>Streptophyta</taxon>
        <taxon>Embryophyta</taxon>
        <taxon>Tracheophyta</taxon>
        <taxon>Spermatophyta</taxon>
        <taxon>Magnoliopsida</taxon>
        <taxon>eudicotyledons</taxon>
        <taxon>Gunneridae</taxon>
        <taxon>Pentapetalae</taxon>
        <taxon>asterids</taxon>
        <taxon>lamiids</taxon>
        <taxon>Solanales</taxon>
        <taxon>Solanaceae</taxon>
        <taxon>Solanoideae</taxon>
        <taxon>Solaneae</taxon>
        <taxon>Solanum</taxon>
    </lineage>
</organism>
<reference evidence="1 2" key="1">
    <citation type="submission" date="2024-02" db="EMBL/GenBank/DDBJ databases">
        <title>de novo genome assembly of Solanum bulbocastanum strain 11H21.</title>
        <authorList>
            <person name="Hosaka A.J."/>
        </authorList>
    </citation>
    <scope>NUCLEOTIDE SEQUENCE [LARGE SCALE GENOMIC DNA]</scope>
    <source>
        <tissue evidence="1">Young leaves</tissue>
    </source>
</reference>
<dbReference type="EMBL" id="JBANQN010000004">
    <property type="protein sequence ID" value="KAK6791501.1"/>
    <property type="molecule type" value="Genomic_DNA"/>
</dbReference>